<keyword evidence="5" id="KW-0539">Nucleus</keyword>
<protein>
    <submittedName>
        <fullName evidence="7">HAT, C-terminal dimerization domain</fullName>
    </submittedName>
</protein>
<accession>A0AAN8VT48</accession>
<dbReference type="AlphaFoldDB" id="A0AAN8VT48"/>
<dbReference type="GO" id="GO:0046983">
    <property type="term" value="F:protein dimerization activity"/>
    <property type="evidence" value="ECO:0007669"/>
    <property type="project" value="InterPro"/>
</dbReference>
<dbReference type="PANTHER" id="PTHR46481">
    <property type="entry name" value="ZINC FINGER BED DOMAIN-CONTAINING PROTEIN 4"/>
    <property type="match status" value="1"/>
</dbReference>
<dbReference type="InterPro" id="IPR052035">
    <property type="entry name" value="ZnF_BED_domain_contain"/>
</dbReference>
<dbReference type="InterPro" id="IPR008906">
    <property type="entry name" value="HATC_C_dom"/>
</dbReference>
<evidence type="ECO:0000256" key="1">
    <source>
        <dbReference type="ARBA" id="ARBA00004123"/>
    </source>
</evidence>
<feature type="domain" description="HAT C-terminal dimerisation" evidence="6">
    <location>
        <begin position="250"/>
        <end position="287"/>
    </location>
</feature>
<sequence>MDGEFHKIVAYGLFRNQVCEFALEKGHRIALKFILSKKYILEISPLKYAVLFIVVSLLCRMPMASSSTPVDAEDGVNEYEVVKHLRRTSKMWEEFEMLVKGNKDDSKAQCKHFLASDIVNNGGSPLRNYKFELDECHKALAIFLVDGMFPFTTVELHGFRVIHLKVLPTPCSGIPVADEVLMCLAQWNMENKTFSITLDDASYSDVMISSLKRRFLEKKFLHCDGLLFQVRCCNHFLKLIVKASLDLVEARDILTVPVSSISPEFAFSIGKKLINPCRSTLKSKIISSSISPKLGICRWLSIRNICSLPEIYNEFADGSPLGTLRSPHSIRIIGSPPTCEDDESFSSSDDDDDQDGHGLVFEVTDTFCIGPFMLHVFRYIHWRCAELSHQGANIGVNSVVEIFHSRSRKCPVWVSMAENSIYMDIDYLIQSARRI</sequence>
<keyword evidence="4" id="KW-0862">Zinc</keyword>
<evidence type="ECO:0000313" key="8">
    <source>
        <dbReference type="Proteomes" id="UP001370490"/>
    </source>
</evidence>
<evidence type="ECO:0000259" key="6">
    <source>
        <dbReference type="Pfam" id="PF05699"/>
    </source>
</evidence>
<dbReference type="GO" id="GO:0005634">
    <property type="term" value="C:nucleus"/>
    <property type="evidence" value="ECO:0007669"/>
    <property type="project" value="UniProtKB-SubCell"/>
</dbReference>
<evidence type="ECO:0000256" key="4">
    <source>
        <dbReference type="ARBA" id="ARBA00022833"/>
    </source>
</evidence>
<reference evidence="7 8" key="1">
    <citation type="submission" date="2023-12" db="EMBL/GenBank/DDBJ databases">
        <title>A high-quality genome assembly for Dillenia turbinata (Dilleniales).</title>
        <authorList>
            <person name="Chanderbali A."/>
        </authorList>
    </citation>
    <scope>NUCLEOTIDE SEQUENCE [LARGE SCALE GENOMIC DNA]</scope>
    <source>
        <strain evidence="7">LSX21</strain>
        <tissue evidence="7">Leaf</tissue>
    </source>
</reference>
<evidence type="ECO:0000256" key="2">
    <source>
        <dbReference type="ARBA" id="ARBA00022723"/>
    </source>
</evidence>
<proteinExistence type="predicted"/>
<gene>
    <name evidence="7" type="ORF">RJ641_036387</name>
</gene>
<comment type="caution">
    <text evidence="7">The sequence shown here is derived from an EMBL/GenBank/DDBJ whole genome shotgun (WGS) entry which is preliminary data.</text>
</comment>
<comment type="subcellular location">
    <subcellularLocation>
        <location evidence="1">Nucleus</location>
    </subcellularLocation>
</comment>
<name>A0AAN8VT48_9MAGN</name>
<dbReference type="PANTHER" id="PTHR46481:SF10">
    <property type="entry name" value="ZINC FINGER BED DOMAIN-CONTAINING PROTEIN 39"/>
    <property type="match status" value="1"/>
</dbReference>
<keyword evidence="2" id="KW-0479">Metal-binding</keyword>
<dbReference type="GO" id="GO:0008270">
    <property type="term" value="F:zinc ion binding"/>
    <property type="evidence" value="ECO:0007669"/>
    <property type="project" value="UniProtKB-KW"/>
</dbReference>
<evidence type="ECO:0000256" key="5">
    <source>
        <dbReference type="ARBA" id="ARBA00023242"/>
    </source>
</evidence>
<keyword evidence="8" id="KW-1185">Reference proteome</keyword>
<organism evidence="7 8">
    <name type="scientific">Dillenia turbinata</name>
    <dbReference type="NCBI Taxonomy" id="194707"/>
    <lineage>
        <taxon>Eukaryota</taxon>
        <taxon>Viridiplantae</taxon>
        <taxon>Streptophyta</taxon>
        <taxon>Embryophyta</taxon>
        <taxon>Tracheophyta</taxon>
        <taxon>Spermatophyta</taxon>
        <taxon>Magnoliopsida</taxon>
        <taxon>eudicotyledons</taxon>
        <taxon>Gunneridae</taxon>
        <taxon>Pentapetalae</taxon>
        <taxon>Dilleniales</taxon>
        <taxon>Dilleniaceae</taxon>
        <taxon>Dillenia</taxon>
    </lineage>
</organism>
<evidence type="ECO:0000313" key="7">
    <source>
        <dbReference type="EMBL" id="KAK6933493.1"/>
    </source>
</evidence>
<evidence type="ECO:0000256" key="3">
    <source>
        <dbReference type="ARBA" id="ARBA00022771"/>
    </source>
</evidence>
<dbReference type="Pfam" id="PF05699">
    <property type="entry name" value="Dimer_Tnp_hAT"/>
    <property type="match status" value="1"/>
</dbReference>
<dbReference type="Proteomes" id="UP001370490">
    <property type="component" value="Unassembled WGS sequence"/>
</dbReference>
<keyword evidence="3" id="KW-0863">Zinc-finger</keyword>
<dbReference type="EMBL" id="JBAMMX010000009">
    <property type="protein sequence ID" value="KAK6933493.1"/>
    <property type="molecule type" value="Genomic_DNA"/>
</dbReference>